<sequence length="142" mass="16092">MFESTLRAITLSLLTCTAGLFASSTNATFSGNSRTFISQRYDIYIHDDKCTMPVDCENITAIIVDKKDNKKLTAAGMTITTGVGRNLRGYELSSGKYKFILRQPEAESDKDINFDQWTLLVEVENERGHFILFFRDTGEITW</sequence>
<reference evidence="2 3" key="1">
    <citation type="submission" date="2024-07" db="EMBL/GenBank/DDBJ databases">
        <authorList>
            <person name="Dulla G.F.J."/>
            <person name="Delorm J.G."/>
        </authorList>
    </citation>
    <scope>NUCLEOTIDE SEQUENCE [LARGE SCALE GENOMIC DNA]</scope>
    <source>
        <strain evidence="2 3">JGD 233</strain>
    </source>
</reference>
<dbReference type="RefSeq" id="WP_367168306.1">
    <property type="nucleotide sequence ID" value="NZ_JBFKZN010000010.1"/>
</dbReference>
<accession>A0ABV3N5H9</accession>
<dbReference type="Proteomes" id="UP001554567">
    <property type="component" value="Unassembled WGS sequence"/>
</dbReference>
<name>A0ABV3N5H9_9GAMM</name>
<feature type="chain" id="PRO_5045217801" evidence="1">
    <location>
        <begin position="28"/>
        <end position="142"/>
    </location>
</feature>
<evidence type="ECO:0000256" key="1">
    <source>
        <dbReference type="SAM" id="SignalP"/>
    </source>
</evidence>
<keyword evidence="3" id="KW-1185">Reference proteome</keyword>
<dbReference type="EMBL" id="JBFKZN010000010">
    <property type="protein sequence ID" value="MEW5291070.1"/>
    <property type="molecule type" value="Genomic_DNA"/>
</dbReference>
<feature type="signal peptide" evidence="1">
    <location>
        <begin position="1"/>
        <end position="27"/>
    </location>
</feature>
<keyword evidence="1" id="KW-0732">Signal</keyword>
<gene>
    <name evidence="2" type="ORF">ABW286_18100</name>
</gene>
<comment type="caution">
    <text evidence="2">The sequence shown here is derived from an EMBL/GenBank/DDBJ whole genome shotgun (WGS) entry which is preliminary data.</text>
</comment>
<evidence type="ECO:0000313" key="3">
    <source>
        <dbReference type="Proteomes" id="UP001554567"/>
    </source>
</evidence>
<protein>
    <submittedName>
        <fullName evidence="2">Uncharacterized protein</fullName>
    </submittedName>
</protein>
<evidence type="ECO:0000313" key="2">
    <source>
        <dbReference type="EMBL" id="MEW5291070.1"/>
    </source>
</evidence>
<proteinExistence type="predicted"/>
<organism evidence="2 3">
    <name type="scientific">Erwinia papayae</name>
    <dbReference type="NCBI Taxonomy" id="206499"/>
    <lineage>
        <taxon>Bacteria</taxon>
        <taxon>Pseudomonadati</taxon>
        <taxon>Pseudomonadota</taxon>
        <taxon>Gammaproteobacteria</taxon>
        <taxon>Enterobacterales</taxon>
        <taxon>Erwiniaceae</taxon>
        <taxon>Erwinia</taxon>
    </lineage>
</organism>